<dbReference type="AlphaFoldDB" id="A0AAD9QF85"/>
<name>A0AAD9QF85_ACRCE</name>
<comment type="caution">
    <text evidence="1">The sequence shown here is derived from an EMBL/GenBank/DDBJ whole genome shotgun (WGS) entry which is preliminary data.</text>
</comment>
<sequence length="27" mass="2935">MVITVLPVGIMGLALRSHQTLRSSQLL</sequence>
<dbReference type="Proteomes" id="UP001249851">
    <property type="component" value="Unassembled WGS sequence"/>
</dbReference>
<dbReference type="EMBL" id="JARQWQ010000037">
    <property type="protein sequence ID" value="KAK2560198.1"/>
    <property type="molecule type" value="Genomic_DNA"/>
</dbReference>
<evidence type="ECO:0000313" key="1">
    <source>
        <dbReference type="EMBL" id="KAK2560198.1"/>
    </source>
</evidence>
<reference evidence="1" key="1">
    <citation type="journal article" date="2023" name="G3 (Bethesda)">
        <title>Whole genome assembly and annotation of the endangered Caribbean coral Acropora cervicornis.</title>
        <authorList>
            <person name="Selwyn J.D."/>
            <person name="Vollmer S.V."/>
        </authorList>
    </citation>
    <scope>NUCLEOTIDE SEQUENCE</scope>
    <source>
        <strain evidence="1">K2</strain>
    </source>
</reference>
<keyword evidence="2" id="KW-1185">Reference proteome</keyword>
<feature type="non-terminal residue" evidence="1">
    <location>
        <position position="1"/>
    </location>
</feature>
<gene>
    <name evidence="1" type="ORF">P5673_017178</name>
</gene>
<reference evidence="1" key="2">
    <citation type="journal article" date="2023" name="Science">
        <title>Genomic signatures of disease resistance in endangered staghorn corals.</title>
        <authorList>
            <person name="Vollmer S.V."/>
            <person name="Selwyn J.D."/>
            <person name="Despard B.A."/>
            <person name="Roesel C.L."/>
        </authorList>
    </citation>
    <scope>NUCLEOTIDE SEQUENCE</scope>
    <source>
        <strain evidence="1">K2</strain>
    </source>
</reference>
<protein>
    <submittedName>
        <fullName evidence="1">Uncharacterized protein</fullName>
    </submittedName>
</protein>
<evidence type="ECO:0000313" key="2">
    <source>
        <dbReference type="Proteomes" id="UP001249851"/>
    </source>
</evidence>
<proteinExistence type="predicted"/>
<organism evidence="1 2">
    <name type="scientific">Acropora cervicornis</name>
    <name type="common">Staghorn coral</name>
    <dbReference type="NCBI Taxonomy" id="6130"/>
    <lineage>
        <taxon>Eukaryota</taxon>
        <taxon>Metazoa</taxon>
        <taxon>Cnidaria</taxon>
        <taxon>Anthozoa</taxon>
        <taxon>Hexacorallia</taxon>
        <taxon>Scleractinia</taxon>
        <taxon>Astrocoeniina</taxon>
        <taxon>Acroporidae</taxon>
        <taxon>Acropora</taxon>
    </lineage>
</organism>
<accession>A0AAD9QF85</accession>